<dbReference type="PANTHER" id="PTHR21624:SF1">
    <property type="entry name" value="ALKYLGLYCEROL MONOOXYGENASE"/>
    <property type="match status" value="1"/>
</dbReference>
<dbReference type="PANTHER" id="PTHR21624">
    <property type="entry name" value="STEROL DESATURASE-RELATED PROTEIN"/>
    <property type="match status" value="1"/>
</dbReference>
<evidence type="ECO:0000313" key="9">
    <source>
        <dbReference type="EMBL" id="QJB69089.1"/>
    </source>
</evidence>
<organism evidence="9 10">
    <name type="scientific">Parasphingorhabdus halotolerans</name>
    <dbReference type="NCBI Taxonomy" id="2725558"/>
    <lineage>
        <taxon>Bacteria</taxon>
        <taxon>Pseudomonadati</taxon>
        <taxon>Pseudomonadota</taxon>
        <taxon>Alphaproteobacteria</taxon>
        <taxon>Sphingomonadales</taxon>
        <taxon>Sphingomonadaceae</taxon>
        <taxon>Parasphingorhabdus</taxon>
    </lineage>
</organism>
<evidence type="ECO:0000256" key="3">
    <source>
        <dbReference type="ARBA" id="ARBA00022989"/>
    </source>
</evidence>
<keyword evidence="5" id="KW-0443">Lipid metabolism</keyword>
<feature type="domain" description="Fatty acid hydroxylase" evidence="8">
    <location>
        <begin position="83"/>
        <end position="218"/>
    </location>
</feature>
<dbReference type="GO" id="GO:0006643">
    <property type="term" value="P:membrane lipid metabolic process"/>
    <property type="evidence" value="ECO:0007669"/>
    <property type="project" value="TreeGrafter"/>
</dbReference>
<sequence length="296" mass="34934">MPEFPDPTLYAIPFFVLTVAIEFFASRYRDHIKYDVKDMATSLTLGTGSVFAGALTGGIAVAAGFWVYQYRIFEVPLTAWWAWVLVFFVDDFFYYIFHRGAHRIRWVWAAHVNHHSSQYYNLGTALRQPWTSTFALTWIFGLPMFWLGFHPAMVAFAGGVNLLYQYWIHTEAIDKMPRWFEAVMNTPSHHRVHHATNPRYLDKNYAGIFIIWDRMFGTFERETDEEQIQYGIIKNLKGYNIFWAVFHEWVGMAKDLWSAPWRYKLNYLIKPPGWSHDGSRESSETIRARWQNSLKK</sequence>
<name>A0A6H2DK87_9SPHN</name>
<keyword evidence="2 7" id="KW-0812">Transmembrane</keyword>
<accession>A0A6H2DK87</accession>
<evidence type="ECO:0000256" key="2">
    <source>
        <dbReference type="ARBA" id="ARBA00022692"/>
    </source>
</evidence>
<keyword evidence="4" id="KW-0560">Oxidoreductase</keyword>
<evidence type="ECO:0000256" key="6">
    <source>
        <dbReference type="ARBA" id="ARBA00023136"/>
    </source>
</evidence>
<evidence type="ECO:0000256" key="5">
    <source>
        <dbReference type="ARBA" id="ARBA00023098"/>
    </source>
</evidence>
<reference evidence="9 10" key="1">
    <citation type="submission" date="2020-04" db="EMBL/GenBank/DDBJ databases">
        <title>Genome sequence for Sphingorhabdus sp. strain M1.</title>
        <authorList>
            <person name="Park S.-J."/>
        </authorList>
    </citation>
    <scope>NUCLEOTIDE SEQUENCE [LARGE SCALE GENOMIC DNA]</scope>
    <source>
        <strain evidence="9 10">JK6</strain>
    </source>
</reference>
<feature type="transmembrane region" description="Helical" evidence="7">
    <location>
        <begin position="45"/>
        <end position="68"/>
    </location>
</feature>
<comment type="subcellular location">
    <subcellularLocation>
        <location evidence="1">Endomembrane system</location>
        <topology evidence="1">Multi-pass membrane protein</topology>
    </subcellularLocation>
</comment>
<feature type="transmembrane region" description="Helical" evidence="7">
    <location>
        <begin position="80"/>
        <end position="97"/>
    </location>
</feature>
<dbReference type="Proteomes" id="UP000501600">
    <property type="component" value="Chromosome"/>
</dbReference>
<dbReference type="GO" id="GO:0016020">
    <property type="term" value="C:membrane"/>
    <property type="evidence" value="ECO:0007669"/>
    <property type="project" value="GOC"/>
</dbReference>
<evidence type="ECO:0000259" key="8">
    <source>
        <dbReference type="Pfam" id="PF04116"/>
    </source>
</evidence>
<dbReference type="InterPro" id="IPR051689">
    <property type="entry name" value="Sterol_desaturase/TMEM195"/>
</dbReference>
<proteinExistence type="predicted"/>
<dbReference type="GO" id="GO:0050479">
    <property type="term" value="F:glyceryl-ether monooxygenase activity"/>
    <property type="evidence" value="ECO:0007669"/>
    <property type="project" value="TreeGrafter"/>
</dbReference>
<keyword evidence="10" id="KW-1185">Reference proteome</keyword>
<protein>
    <submittedName>
        <fullName evidence="9">Sterol desaturase family protein</fullName>
    </submittedName>
</protein>
<dbReference type="RefSeq" id="WP_168818931.1">
    <property type="nucleotide sequence ID" value="NZ_CP051217.1"/>
</dbReference>
<gene>
    <name evidence="9" type="ORF">HF685_07155</name>
</gene>
<dbReference type="GO" id="GO:0012505">
    <property type="term" value="C:endomembrane system"/>
    <property type="evidence" value="ECO:0007669"/>
    <property type="project" value="UniProtKB-SubCell"/>
</dbReference>
<feature type="transmembrane region" description="Helical" evidence="7">
    <location>
        <begin position="129"/>
        <end position="146"/>
    </location>
</feature>
<keyword evidence="3 7" id="KW-1133">Transmembrane helix</keyword>
<evidence type="ECO:0000256" key="1">
    <source>
        <dbReference type="ARBA" id="ARBA00004127"/>
    </source>
</evidence>
<dbReference type="InterPro" id="IPR006694">
    <property type="entry name" value="Fatty_acid_hydroxylase"/>
</dbReference>
<evidence type="ECO:0000256" key="7">
    <source>
        <dbReference type="SAM" id="Phobius"/>
    </source>
</evidence>
<evidence type="ECO:0000313" key="10">
    <source>
        <dbReference type="Proteomes" id="UP000501600"/>
    </source>
</evidence>
<dbReference type="GO" id="GO:0005506">
    <property type="term" value="F:iron ion binding"/>
    <property type="evidence" value="ECO:0007669"/>
    <property type="project" value="InterPro"/>
</dbReference>
<dbReference type="AlphaFoldDB" id="A0A6H2DK87"/>
<dbReference type="KEGG" id="phao:HF685_07155"/>
<dbReference type="EMBL" id="CP051217">
    <property type="protein sequence ID" value="QJB69089.1"/>
    <property type="molecule type" value="Genomic_DNA"/>
</dbReference>
<dbReference type="GO" id="GO:0008610">
    <property type="term" value="P:lipid biosynthetic process"/>
    <property type="evidence" value="ECO:0007669"/>
    <property type="project" value="InterPro"/>
</dbReference>
<dbReference type="Pfam" id="PF04116">
    <property type="entry name" value="FA_hydroxylase"/>
    <property type="match status" value="1"/>
</dbReference>
<evidence type="ECO:0000256" key="4">
    <source>
        <dbReference type="ARBA" id="ARBA00023002"/>
    </source>
</evidence>
<keyword evidence="6 7" id="KW-0472">Membrane</keyword>
<feature type="transmembrane region" description="Helical" evidence="7">
    <location>
        <begin position="7"/>
        <end position="25"/>
    </location>
</feature>